<accession>A0A915JCL3</accession>
<protein>
    <submittedName>
        <fullName evidence="2">Uncharacterized protein</fullName>
    </submittedName>
</protein>
<dbReference type="WBParaSite" id="nRc.2.0.1.t23902-RA">
    <property type="protein sequence ID" value="nRc.2.0.1.t23902-RA"/>
    <property type="gene ID" value="nRc.2.0.1.g23902"/>
</dbReference>
<reference evidence="2" key="1">
    <citation type="submission" date="2022-11" db="UniProtKB">
        <authorList>
            <consortium name="WormBaseParasite"/>
        </authorList>
    </citation>
    <scope>IDENTIFICATION</scope>
</reference>
<keyword evidence="1" id="KW-1185">Reference proteome</keyword>
<proteinExistence type="predicted"/>
<evidence type="ECO:0000313" key="2">
    <source>
        <dbReference type="WBParaSite" id="nRc.2.0.1.t23902-RA"/>
    </source>
</evidence>
<organism evidence="1 2">
    <name type="scientific">Romanomermis culicivorax</name>
    <name type="common">Nematode worm</name>
    <dbReference type="NCBI Taxonomy" id="13658"/>
    <lineage>
        <taxon>Eukaryota</taxon>
        <taxon>Metazoa</taxon>
        <taxon>Ecdysozoa</taxon>
        <taxon>Nematoda</taxon>
        <taxon>Enoplea</taxon>
        <taxon>Dorylaimia</taxon>
        <taxon>Mermithida</taxon>
        <taxon>Mermithoidea</taxon>
        <taxon>Mermithidae</taxon>
        <taxon>Romanomermis</taxon>
    </lineage>
</organism>
<dbReference type="Proteomes" id="UP000887565">
    <property type="component" value="Unplaced"/>
</dbReference>
<dbReference type="PROSITE" id="PS51257">
    <property type="entry name" value="PROKAR_LIPOPROTEIN"/>
    <property type="match status" value="1"/>
</dbReference>
<dbReference type="AlphaFoldDB" id="A0A915JCL3"/>
<sequence length="97" mass="10506">MAKRVNLVCKTDLSVPDTGSAIPSFFSSCCGEVLTNPTASSVAADIPSFDASLLAENAEHFYEEGVERSKEFFTEGGSGDKKNARQRCAAKIFHVKW</sequence>
<evidence type="ECO:0000313" key="1">
    <source>
        <dbReference type="Proteomes" id="UP000887565"/>
    </source>
</evidence>
<name>A0A915JCL3_ROMCU</name>